<dbReference type="SMART" id="SM00990">
    <property type="entry name" value="VRR_NUC"/>
    <property type="match status" value="1"/>
</dbReference>
<dbReference type="PANTHER" id="PTHR15749:SF4">
    <property type="entry name" value="FANCONI-ASSOCIATED NUCLEASE 1"/>
    <property type="match status" value="1"/>
</dbReference>
<comment type="caution">
    <text evidence="7">The sequence shown here is derived from an EMBL/GenBank/DDBJ whole genome shotgun (WGS) entry which is preliminary data.</text>
</comment>
<feature type="domain" description="VRR-NUC" evidence="6">
    <location>
        <begin position="431"/>
        <end position="552"/>
    </location>
</feature>
<dbReference type="GO" id="GO:0004518">
    <property type="term" value="F:nuclease activity"/>
    <property type="evidence" value="ECO:0007669"/>
    <property type="project" value="UniProtKB-KW"/>
</dbReference>
<sequence>MDLAPLYYLSNFRSLLDWVSCRYSDLLSAEEQHFISTFAALPANAQALLVRVIMRPRPLLRVSTLHYAEIAHGSEALATLLANGWLSADPELSLDTLFSLATKAELLADAEAFAPHTLNPRQRKAELREQLEPLSHELRGWAQWLPNNDDQLISLNDRALIERLRLLFFGNAYQDWSTFVVADLGHARYETVDIGDDARAFQTRIDLDTYDWLLGISARSQAGEALEDLWAELADPVTGCSAVMLARQYKAQFQLGQAAEKQQDWPMAKVIYEACEYRLARHRLVRVYEKLADWPAAYALAQCILAEPSSEQERQAVQRALPRLAKKCGAPAPARVNALLAAPEHTLTLPQAPSTSVEWAAREALASPEYAVYYVENTLFTGLFGLLYWPAIFAPVPGAFYHPYQSGPADLFHPEFVRRRAALIAEITSSLNSGAYRERIIQCFHAKHGIENPFVVWPVLSAELLEQALLCIPAAQLKVIFLRLLDDLKANRSGFPDLIRLSSTEAIAQGSAPTFTLIEIKGPNDSLQDNQARWMDFFCRHDLPCQLLHLRWPA</sequence>
<dbReference type="Proteomes" id="UP000256774">
    <property type="component" value="Unassembled WGS sequence"/>
</dbReference>
<organism evidence="7 8">
    <name type="scientific">Paraperlucidibaca baekdonensis</name>
    <dbReference type="NCBI Taxonomy" id="748120"/>
    <lineage>
        <taxon>Bacteria</taxon>
        <taxon>Pseudomonadati</taxon>
        <taxon>Pseudomonadota</taxon>
        <taxon>Gammaproteobacteria</taxon>
        <taxon>Moraxellales</taxon>
        <taxon>Moraxellaceae</taxon>
        <taxon>Paraperlucidibaca</taxon>
    </lineage>
</organism>
<evidence type="ECO:0000256" key="3">
    <source>
        <dbReference type="ARBA" id="ARBA00022723"/>
    </source>
</evidence>
<dbReference type="RefSeq" id="WP_181899053.1">
    <property type="nucleotide sequence ID" value="NZ_QUNR01000004.1"/>
</dbReference>
<evidence type="ECO:0000256" key="5">
    <source>
        <dbReference type="ARBA" id="ARBA00022842"/>
    </source>
</evidence>
<protein>
    <submittedName>
        <fullName evidence="7">VRR-NUC domain-containing protein</fullName>
    </submittedName>
</protein>
<dbReference type="InterPro" id="IPR033315">
    <property type="entry name" value="Fan1-like"/>
</dbReference>
<dbReference type="Pfam" id="PF21315">
    <property type="entry name" value="FAN1_HTH"/>
    <property type="match status" value="1"/>
</dbReference>
<keyword evidence="3" id="KW-0479">Metal-binding</keyword>
<gene>
    <name evidence="7" type="ORF">DFR26_2133</name>
</gene>
<keyword evidence="2" id="KW-0540">Nuclease</keyword>
<dbReference type="InterPro" id="IPR040603">
    <property type="entry name" value="FAN1_SAP_bact"/>
</dbReference>
<evidence type="ECO:0000259" key="6">
    <source>
        <dbReference type="SMART" id="SM00990"/>
    </source>
</evidence>
<keyword evidence="8" id="KW-1185">Reference proteome</keyword>
<dbReference type="GO" id="GO:0016788">
    <property type="term" value="F:hydrolase activity, acting on ester bonds"/>
    <property type="evidence" value="ECO:0007669"/>
    <property type="project" value="InterPro"/>
</dbReference>
<dbReference type="Pfam" id="PF08774">
    <property type="entry name" value="VRR_NUC"/>
    <property type="match status" value="1"/>
</dbReference>
<evidence type="ECO:0000313" key="7">
    <source>
        <dbReference type="EMBL" id="REH36989.1"/>
    </source>
</evidence>
<evidence type="ECO:0000256" key="1">
    <source>
        <dbReference type="ARBA" id="ARBA00001946"/>
    </source>
</evidence>
<accession>A0A3E0H376</accession>
<reference evidence="7 8" key="1">
    <citation type="submission" date="2018-08" db="EMBL/GenBank/DDBJ databases">
        <title>Genomic Encyclopedia of Type Strains, Phase IV (KMG-IV): sequencing the most valuable type-strain genomes for metagenomic binning, comparative biology and taxonomic classification.</title>
        <authorList>
            <person name="Goeker M."/>
        </authorList>
    </citation>
    <scope>NUCLEOTIDE SEQUENCE [LARGE SCALE GENOMIC DNA]</scope>
    <source>
        <strain evidence="7 8">DSM 26022</strain>
    </source>
</reference>
<name>A0A3E0H376_9GAMM</name>
<evidence type="ECO:0000256" key="2">
    <source>
        <dbReference type="ARBA" id="ARBA00022722"/>
    </source>
</evidence>
<dbReference type="InterPro" id="IPR049125">
    <property type="entry name" value="FAN1-like_WH"/>
</dbReference>
<dbReference type="GO" id="GO:0036297">
    <property type="term" value="P:interstrand cross-link repair"/>
    <property type="evidence" value="ECO:0007669"/>
    <property type="project" value="InterPro"/>
</dbReference>
<proteinExistence type="predicted"/>
<dbReference type="GO" id="GO:0046872">
    <property type="term" value="F:metal ion binding"/>
    <property type="evidence" value="ECO:0007669"/>
    <property type="project" value="UniProtKB-KW"/>
</dbReference>
<keyword evidence="5" id="KW-0460">Magnesium</keyword>
<keyword evidence="4" id="KW-0378">Hydrolase</keyword>
<evidence type="ECO:0000313" key="8">
    <source>
        <dbReference type="Proteomes" id="UP000256774"/>
    </source>
</evidence>
<dbReference type="PANTHER" id="PTHR15749">
    <property type="entry name" value="FANCONI-ASSOCIATED NUCLEASE 1"/>
    <property type="match status" value="1"/>
</dbReference>
<dbReference type="EMBL" id="QUNR01000004">
    <property type="protein sequence ID" value="REH36989.1"/>
    <property type="molecule type" value="Genomic_DNA"/>
</dbReference>
<comment type="cofactor">
    <cofactor evidence="1">
        <name>Mg(2+)</name>
        <dbReference type="ChEBI" id="CHEBI:18420"/>
    </cofactor>
</comment>
<evidence type="ECO:0000256" key="4">
    <source>
        <dbReference type="ARBA" id="ARBA00022801"/>
    </source>
</evidence>
<dbReference type="Pfam" id="PF18081">
    <property type="entry name" value="FANC_SAP"/>
    <property type="match status" value="1"/>
</dbReference>
<dbReference type="AlphaFoldDB" id="A0A3E0H376"/>
<dbReference type="InterPro" id="IPR014883">
    <property type="entry name" value="VRR_NUC"/>
</dbReference>